<feature type="non-terminal residue" evidence="2">
    <location>
        <position position="1"/>
    </location>
</feature>
<reference evidence="2" key="1">
    <citation type="submission" date="2021-02" db="EMBL/GenBank/DDBJ databases">
        <authorList>
            <person name="Nowell W R."/>
        </authorList>
    </citation>
    <scope>NUCLEOTIDE SEQUENCE</scope>
</reference>
<dbReference type="EMBL" id="CAJNOE010001467">
    <property type="protein sequence ID" value="CAF1425711.1"/>
    <property type="molecule type" value="Genomic_DNA"/>
</dbReference>
<proteinExistence type="predicted"/>
<comment type="caution">
    <text evidence="2">The sequence shown here is derived from an EMBL/GenBank/DDBJ whole genome shotgun (WGS) entry which is preliminary data.</text>
</comment>
<evidence type="ECO:0000256" key="1">
    <source>
        <dbReference type="SAM" id="MobiDB-lite"/>
    </source>
</evidence>
<feature type="region of interest" description="Disordered" evidence="1">
    <location>
        <begin position="476"/>
        <end position="495"/>
    </location>
</feature>
<dbReference type="Proteomes" id="UP000663860">
    <property type="component" value="Unassembled WGS sequence"/>
</dbReference>
<gene>
    <name evidence="2" type="ORF">IZO911_LOCUS40937</name>
</gene>
<protein>
    <submittedName>
        <fullName evidence="2">Uncharacterized protein</fullName>
    </submittedName>
</protein>
<name>A0A815N161_9BILA</name>
<evidence type="ECO:0000313" key="2">
    <source>
        <dbReference type="EMBL" id="CAF1425711.1"/>
    </source>
</evidence>
<dbReference type="AlphaFoldDB" id="A0A815N161"/>
<sequence length="495" mass="55824">VYESIDMEETDDSLSSIDIDEFLSAIDAVDLPEVSPVTLNADGSFTGMICDSVLDTSGVQLHSPLVLTLNSDRTNINIDAITDQIMSDCQHLLTVAPTYHISAPYGIQTSNEQQMNYQQNNQQSTTVRPFYPNSGPYGMQTFNGQQMNYQGISQPSTIADPVCSNSASTGTKIRIKSQPRKEFRARMLNESKYLLHYLRCEQNSEDEHPSIYVSDTWRRQSFRNIIEVTLVGLDGQPHCYKIRNKKSVTDFSDENAVIFQNIDDPHSLYFCVTDEDFNQGYKIFDIGFIKSKQDEIITKDLIKTRKLDESMLRFTHCYYQSKTNILERDESSTKYSRIMREAYGDIDVVHMGPRFGPMCGNETVYARTKGRITTKDITVVVSKDDIAWSEPVSFIKNGNFIYFSMPPYPYPQVDEAQANITICYEGEELCQSAYLYIGSLDRALARGNLNDSPTVFSGPSSSNAFNASSVFSTTGVRPANFSSKKSSTVKRQKLN</sequence>
<organism evidence="2 3">
    <name type="scientific">Adineta steineri</name>
    <dbReference type="NCBI Taxonomy" id="433720"/>
    <lineage>
        <taxon>Eukaryota</taxon>
        <taxon>Metazoa</taxon>
        <taxon>Spiralia</taxon>
        <taxon>Gnathifera</taxon>
        <taxon>Rotifera</taxon>
        <taxon>Eurotatoria</taxon>
        <taxon>Bdelloidea</taxon>
        <taxon>Adinetida</taxon>
        <taxon>Adinetidae</taxon>
        <taxon>Adineta</taxon>
    </lineage>
</organism>
<evidence type="ECO:0000313" key="3">
    <source>
        <dbReference type="Proteomes" id="UP000663860"/>
    </source>
</evidence>
<accession>A0A815N161</accession>